<organism evidence="2 3">
    <name type="scientific">Stylosanthes scabra</name>
    <dbReference type="NCBI Taxonomy" id="79078"/>
    <lineage>
        <taxon>Eukaryota</taxon>
        <taxon>Viridiplantae</taxon>
        <taxon>Streptophyta</taxon>
        <taxon>Embryophyta</taxon>
        <taxon>Tracheophyta</taxon>
        <taxon>Spermatophyta</taxon>
        <taxon>Magnoliopsida</taxon>
        <taxon>eudicotyledons</taxon>
        <taxon>Gunneridae</taxon>
        <taxon>Pentapetalae</taxon>
        <taxon>rosids</taxon>
        <taxon>fabids</taxon>
        <taxon>Fabales</taxon>
        <taxon>Fabaceae</taxon>
        <taxon>Papilionoideae</taxon>
        <taxon>50 kb inversion clade</taxon>
        <taxon>dalbergioids sensu lato</taxon>
        <taxon>Dalbergieae</taxon>
        <taxon>Pterocarpus clade</taxon>
        <taxon>Stylosanthes</taxon>
    </lineage>
</organism>
<comment type="caution">
    <text evidence="2">The sequence shown here is derived from an EMBL/GenBank/DDBJ whole genome shotgun (WGS) entry which is preliminary data.</text>
</comment>
<name>A0ABU6SJD5_9FABA</name>
<keyword evidence="3" id="KW-1185">Reference proteome</keyword>
<proteinExistence type="predicted"/>
<protein>
    <submittedName>
        <fullName evidence="2">Uncharacterized protein</fullName>
    </submittedName>
</protein>
<evidence type="ECO:0000313" key="2">
    <source>
        <dbReference type="EMBL" id="MED6136525.1"/>
    </source>
</evidence>
<dbReference type="EMBL" id="JASCZI010060872">
    <property type="protein sequence ID" value="MED6136525.1"/>
    <property type="molecule type" value="Genomic_DNA"/>
</dbReference>
<sequence length="161" mass="17997">MRAKLLHQPQIDPETTKSQTEQEITTVSTEIQAKIEEDQEIVAAESDEVESNEPNTGLDDAIGNFEDRLADEWSELVKMVVVQGPPPDPPGLNSQRKQSASPVLWNLGCANSGCTIILWQRWVSWRKGDTQCLDLAVVGKEKWWRCLTADPKHGRSVAPCF</sequence>
<reference evidence="2 3" key="1">
    <citation type="journal article" date="2023" name="Plants (Basel)">
        <title>Bridging the Gap: Combining Genomics and Transcriptomics Approaches to Understand Stylosanthes scabra, an Orphan Legume from the Brazilian Caatinga.</title>
        <authorList>
            <person name="Ferreira-Neto J.R.C."/>
            <person name="da Silva M.D."/>
            <person name="Binneck E."/>
            <person name="de Melo N.F."/>
            <person name="da Silva R.H."/>
            <person name="de Melo A.L.T.M."/>
            <person name="Pandolfi V."/>
            <person name="Bustamante F.O."/>
            <person name="Brasileiro-Vidal A.C."/>
            <person name="Benko-Iseppon A.M."/>
        </authorList>
    </citation>
    <scope>NUCLEOTIDE SEQUENCE [LARGE SCALE GENOMIC DNA]</scope>
    <source>
        <tissue evidence="2">Leaves</tissue>
    </source>
</reference>
<accession>A0ABU6SJD5</accession>
<feature type="region of interest" description="Disordered" evidence="1">
    <location>
        <begin position="1"/>
        <end position="25"/>
    </location>
</feature>
<dbReference type="Proteomes" id="UP001341840">
    <property type="component" value="Unassembled WGS sequence"/>
</dbReference>
<evidence type="ECO:0000256" key="1">
    <source>
        <dbReference type="SAM" id="MobiDB-lite"/>
    </source>
</evidence>
<feature type="compositionally biased region" description="Polar residues" evidence="1">
    <location>
        <begin position="16"/>
        <end position="25"/>
    </location>
</feature>
<gene>
    <name evidence="2" type="ORF">PIB30_056759</name>
</gene>
<evidence type="ECO:0000313" key="3">
    <source>
        <dbReference type="Proteomes" id="UP001341840"/>
    </source>
</evidence>